<protein>
    <submittedName>
        <fullName evidence="1">Uncharacterized protein</fullName>
    </submittedName>
</protein>
<organism evidence="1">
    <name type="scientific">Anguilla anguilla</name>
    <name type="common">European freshwater eel</name>
    <name type="synonym">Muraena anguilla</name>
    <dbReference type="NCBI Taxonomy" id="7936"/>
    <lineage>
        <taxon>Eukaryota</taxon>
        <taxon>Metazoa</taxon>
        <taxon>Chordata</taxon>
        <taxon>Craniata</taxon>
        <taxon>Vertebrata</taxon>
        <taxon>Euteleostomi</taxon>
        <taxon>Actinopterygii</taxon>
        <taxon>Neopterygii</taxon>
        <taxon>Teleostei</taxon>
        <taxon>Anguilliformes</taxon>
        <taxon>Anguillidae</taxon>
        <taxon>Anguilla</taxon>
    </lineage>
</organism>
<name>A0A0E9SC54_ANGAN</name>
<reference evidence="1" key="2">
    <citation type="journal article" date="2015" name="Fish Shellfish Immunol.">
        <title>Early steps in the European eel (Anguilla anguilla)-Vibrio vulnificus interaction in the gills: Role of the RtxA13 toxin.</title>
        <authorList>
            <person name="Callol A."/>
            <person name="Pajuelo D."/>
            <person name="Ebbesson L."/>
            <person name="Teles M."/>
            <person name="MacKenzie S."/>
            <person name="Amaro C."/>
        </authorList>
    </citation>
    <scope>NUCLEOTIDE SEQUENCE</scope>
</reference>
<proteinExistence type="predicted"/>
<sequence>MVGGNHKPYGKIPAWCGLTKYMPDLLVFMKTSGSTIKIHKNSFNKKNGSKESLQVEKGL</sequence>
<accession>A0A0E9SC54</accession>
<dbReference type="AlphaFoldDB" id="A0A0E9SC54"/>
<dbReference type="EMBL" id="GBXM01070464">
    <property type="protein sequence ID" value="JAH38113.1"/>
    <property type="molecule type" value="Transcribed_RNA"/>
</dbReference>
<evidence type="ECO:0000313" key="1">
    <source>
        <dbReference type="EMBL" id="JAH38113.1"/>
    </source>
</evidence>
<reference evidence="1" key="1">
    <citation type="submission" date="2014-11" db="EMBL/GenBank/DDBJ databases">
        <authorList>
            <person name="Amaro Gonzalez C."/>
        </authorList>
    </citation>
    <scope>NUCLEOTIDE SEQUENCE</scope>
</reference>